<evidence type="ECO:0000259" key="4">
    <source>
        <dbReference type="Pfam" id="PF13193"/>
    </source>
</evidence>
<dbReference type="InterPro" id="IPR042099">
    <property type="entry name" value="ANL_N_sf"/>
</dbReference>
<dbReference type="PROSITE" id="PS00455">
    <property type="entry name" value="AMP_BINDING"/>
    <property type="match status" value="1"/>
</dbReference>
<dbReference type="Gene3D" id="3.40.50.12780">
    <property type="entry name" value="N-terminal domain of ligase-like"/>
    <property type="match status" value="1"/>
</dbReference>
<reference evidence="5 6" key="1">
    <citation type="journal article" date="2015" name="Biotechnol. Bioeng.">
        <title>Genome sequence and phenotypic characterization of Caulobacter segnis.</title>
        <authorList>
            <person name="Patel S."/>
            <person name="Fletcher B."/>
            <person name="Scott D.C."/>
            <person name="Ely B."/>
        </authorList>
    </citation>
    <scope>NUCLEOTIDE SEQUENCE [LARGE SCALE GENOMIC DNA]</scope>
    <source>
        <strain evidence="5 6">TK0059</strain>
    </source>
</reference>
<dbReference type="EMBL" id="CP027850">
    <property type="protein sequence ID" value="AVQ02508.1"/>
    <property type="molecule type" value="Genomic_DNA"/>
</dbReference>
<dbReference type="NCBIfam" id="NF006572">
    <property type="entry name" value="PRK09088.1"/>
    <property type="match status" value="1"/>
</dbReference>
<accession>A0ABM6TH96</accession>
<dbReference type="Gene3D" id="3.30.300.30">
    <property type="match status" value="1"/>
</dbReference>
<evidence type="ECO:0000313" key="5">
    <source>
        <dbReference type="EMBL" id="AVQ02508.1"/>
    </source>
</evidence>
<comment type="similarity">
    <text evidence="1">Belongs to the ATP-dependent AMP-binding enzyme family.</text>
</comment>
<proteinExistence type="inferred from homology"/>
<dbReference type="PANTHER" id="PTHR43201">
    <property type="entry name" value="ACYL-COA SYNTHETASE"/>
    <property type="match status" value="1"/>
</dbReference>
<name>A0ABM6TH96_9CAUL</name>
<dbReference type="Pfam" id="PF13193">
    <property type="entry name" value="AMP-binding_C"/>
    <property type="match status" value="1"/>
</dbReference>
<evidence type="ECO:0000313" key="6">
    <source>
        <dbReference type="Proteomes" id="UP000240527"/>
    </source>
</evidence>
<dbReference type="InterPro" id="IPR020845">
    <property type="entry name" value="AMP-binding_CS"/>
</dbReference>
<dbReference type="RefSeq" id="WP_013079456.1">
    <property type="nucleotide sequence ID" value="NZ_CP027850.1"/>
</dbReference>
<protein>
    <submittedName>
        <fullName evidence="5">Acyl-CoA synthetase</fullName>
    </submittedName>
</protein>
<evidence type="ECO:0000256" key="2">
    <source>
        <dbReference type="ARBA" id="ARBA00022598"/>
    </source>
</evidence>
<dbReference type="InterPro" id="IPR000873">
    <property type="entry name" value="AMP-dep_synth/lig_dom"/>
</dbReference>
<sequence length="494" mass="52847">MTPTDHVALQARLQPDRPAAVDLAGGRSWTYAELDGAVARAVTVLRRRGVGQGDRLATLARNRVLLAVLHLACARLGAMFVPLNWRLSPAEIEALVEDSAPTLIVGDAHLAAAGLEGLDLDALQAEVDAAEPDLTASADRERPSLILYTSGTSGRPKGAMLSERNLDQTAINFGRLGKVTHESVFLVDAPMFHIIGLITSIRPVLMHGGTILVSDGFEPTRTLKRLGDPALGVTHYFCVPQMAAMLRAQPTFDASALRRLTAVFTGGAPHLASDIRAWLAQGIPVVDGYGMSEAGTVFGMPADAALIDARAGSAGLPMPAVFTRIVDDQDRDCPAGVPGELLLKGDNVFLGYWRRPEDTARAFTEDGWFRTGDIALADAEGYHWLVDRKKDMFISGGENVYPAEIEAALADHPAIVECAVVGLPDPQWGEVGHLVATCREGTALELAGVLAHLERRLARYKLPKGLTLVAALPRTASGKIQKTVLREQLLAPRT</sequence>
<dbReference type="SUPFAM" id="SSF56801">
    <property type="entry name" value="Acetyl-CoA synthetase-like"/>
    <property type="match status" value="1"/>
</dbReference>
<feature type="domain" description="AMP-dependent synthetase/ligase" evidence="3">
    <location>
        <begin position="10"/>
        <end position="353"/>
    </location>
</feature>
<organism evidence="5 6">
    <name type="scientific">Caulobacter segnis</name>
    <dbReference type="NCBI Taxonomy" id="88688"/>
    <lineage>
        <taxon>Bacteria</taxon>
        <taxon>Pseudomonadati</taxon>
        <taxon>Pseudomonadota</taxon>
        <taxon>Alphaproteobacteria</taxon>
        <taxon>Caulobacterales</taxon>
        <taxon>Caulobacteraceae</taxon>
        <taxon>Caulobacter</taxon>
    </lineage>
</organism>
<gene>
    <name evidence="5" type="ORF">B7G68_12025</name>
</gene>
<keyword evidence="2" id="KW-0436">Ligase</keyword>
<evidence type="ECO:0000259" key="3">
    <source>
        <dbReference type="Pfam" id="PF00501"/>
    </source>
</evidence>
<dbReference type="Proteomes" id="UP000240527">
    <property type="component" value="Chromosome"/>
</dbReference>
<dbReference type="Pfam" id="PF00501">
    <property type="entry name" value="AMP-binding"/>
    <property type="match status" value="1"/>
</dbReference>
<evidence type="ECO:0000256" key="1">
    <source>
        <dbReference type="ARBA" id="ARBA00006432"/>
    </source>
</evidence>
<dbReference type="PANTHER" id="PTHR43201:SF5">
    <property type="entry name" value="MEDIUM-CHAIN ACYL-COA LIGASE ACSF2, MITOCHONDRIAL"/>
    <property type="match status" value="1"/>
</dbReference>
<keyword evidence="6" id="KW-1185">Reference proteome</keyword>
<feature type="domain" description="AMP-binding enzyme C-terminal" evidence="4">
    <location>
        <begin position="404"/>
        <end position="479"/>
    </location>
</feature>
<dbReference type="InterPro" id="IPR025110">
    <property type="entry name" value="AMP-bd_C"/>
</dbReference>
<dbReference type="InterPro" id="IPR045851">
    <property type="entry name" value="AMP-bd_C_sf"/>
</dbReference>